<evidence type="ECO:0000256" key="3">
    <source>
        <dbReference type="ARBA" id="ARBA00022598"/>
    </source>
</evidence>
<keyword evidence="4" id="KW-0547">Nucleotide-binding</keyword>
<dbReference type="Gene3D" id="3.40.50.620">
    <property type="entry name" value="HUPs"/>
    <property type="match status" value="1"/>
</dbReference>
<keyword evidence="7" id="KW-0030">Aminoacyl-tRNA synthetase</keyword>
<evidence type="ECO:0000256" key="5">
    <source>
        <dbReference type="ARBA" id="ARBA00022840"/>
    </source>
</evidence>
<evidence type="ECO:0000256" key="6">
    <source>
        <dbReference type="ARBA" id="ARBA00022917"/>
    </source>
</evidence>
<evidence type="ECO:0000313" key="11">
    <source>
        <dbReference type="Proteomes" id="UP001370490"/>
    </source>
</evidence>
<dbReference type="InterPro" id="IPR002302">
    <property type="entry name" value="Leu-tRNA-ligase"/>
</dbReference>
<dbReference type="EMBL" id="JBAMMX010000023">
    <property type="protein sequence ID" value="KAK6917777.1"/>
    <property type="molecule type" value="Genomic_DNA"/>
</dbReference>
<evidence type="ECO:0000256" key="2">
    <source>
        <dbReference type="ARBA" id="ARBA00013164"/>
    </source>
</evidence>
<dbReference type="InterPro" id="IPR014729">
    <property type="entry name" value="Rossmann-like_a/b/a_fold"/>
</dbReference>
<dbReference type="InterPro" id="IPR013155">
    <property type="entry name" value="M/V/L/I-tRNA-synth_anticd-bd"/>
</dbReference>
<keyword evidence="11" id="KW-1185">Reference proteome</keyword>
<proteinExistence type="inferred from homology"/>
<evidence type="ECO:0000256" key="7">
    <source>
        <dbReference type="ARBA" id="ARBA00023146"/>
    </source>
</evidence>
<dbReference type="InterPro" id="IPR009080">
    <property type="entry name" value="tRNAsynth_Ia_anticodon-bd"/>
</dbReference>
<evidence type="ECO:0000259" key="9">
    <source>
        <dbReference type="Pfam" id="PF08264"/>
    </source>
</evidence>
<feature type="domain" description="Methionyl/Valyl/Leucyl/Isoleucyl-tRNA synthetase anticodon-binding" evidence="9">
    <location>
        <begin position="238"/>
        <end position="327"/>
    </location>
</feature>
<evidence type="ECO:0000256" key="1">
    <source>
        <dbReference type="ARBA" id="ARBA00005594"/>
    </source>
</evidence>
<evidence type="ECO:0000256" key="4">
    <source>
        <dbReference type="ARBA" id="ARBA00022741"/>
    </source>
</evidence>
<protein>
    <recommendedName>
        <fullName evidence="2">leucine--tRNA ligase</fullName>
        <ecNumber evidence="2">6.1.1.4</ecNumber>
    </recommendedName>
</protein>
<keyword evidence="6" id="KW-0648">Protein biosynthesis</keyword>
<evidence type="ECO:0000256" key="8">
    <source>
        <dbReference type="ARBA" id="ARBA00047469"/>
    </source>
</evidence>
<dbReference type="GO" id="GO:0004823">
    <property type="term" value="F:leucine-tRNA ligase activity"/>
    <property type="evidence" value="ECO:0007669"/>
    <property type="project" value="UniProtKB-EC"/>
</dbReference>
<dbReference type="Gene3D" id="3.10.20.590">
    <property type="match status" value="1"/>
</dbReference>
<dbReference type="PANTHER" id="PTHR43740">
    <property type="entry name" value="LEUCYL-TRNA SYNTHETASE"/>
    <property type="match status" value="1"/>
</dbReference>
<dbReference type="SUPFAM" id="SSF47323">
    <property type="entry name" value="Anticodon-binding domain of a subclass of class I aminoacyl-tRNA synthetases"/>
    <property type="match status" value="1"/>
</dbReference>
<dbReference type="Proteomes" id="UP001370490">
    <property type="component" value="Unassembled WGS sequence"/>
</dbReference>
<comment type="caution">
    <text evidence="10">The sequence shown here is derived from an EMBL/GenBank/DDBJ whole genome shotgun (WGS) entry which is preliminary data.</text>
</comment>
<name>A0AAN8YYN2_9MAGN</name>
<dbReference type="GO" id="GO:0006429">
    <property type="term" value="P:leucyl-tRNA aminoacylation"/>
    <property type="evidence" value="ECO:0007669"/>
    <property type="project" value="InterPro"/>
</dbReference>
<reference evidence="10 11" key="1">
    <citation type="submission" date="2023-12" db="EMBL/GenBank/DDBJ databases">
        <title>A high-quality genome assembly for Dillenia turbinata (Dilleniales).</title>
        <authorList>
            <person name="Chanderbali A."/>
        </authorList>
    </citation>
    <scope>NUCLEOTIDE SEQUENCE [LARGE SCALE GENOMIC DNA]</scope>
    <source>
        <strain evidence="10">LSX21</strain>
        <tissue evidence="10">Leaf</tissue>
    </source>
</reference>
<comment type="similarity">
    <text evidence="1">Belongs to the class-I aminoacyl-tRNA synthetase family.</text>
</comment>
<dbReference type="SUPFAM" id="SSF52374">
    <property type="entry name" value="Nucleotidylyl transferase"/>
    <property type="match status" value="1"/>
</dbReference>
<gene>
    <name evidence="10" type="ORF">RJ641_018528</name>
</gene>
<organism evidence="10 11">
    <name type="scientific">Dillenia turbinata</name>
    <dbReference type="NCBI Taxonomy" id="194707"/>
    <lineage>
        <taxon>Eukaryota</taxon>
        <taxon>Viridiplantae</taxon>
        <taxon>Streptophyta</taxon>
        <taxon>Embryophyta</taxon>
        <taxon>Tracheophyta</taxon>
        <taxon>Spermatophyta</taxon>
        <taxon>Magnoliopsida</taxon>
        <taxon>eudicotyledons</taxon>
        <taxon>Gunneridae</taxon>
        <taxon>Pentapetalae</taxon>
        <taxon>Dilleniales</taxon>
        <taxon>Dilleniaceae</taxon>
        <taxon>Dillenia</taxon>
    </lineage>
</organism>
<keyword evidence="3" id="KW-0436">Ligase</keyword>
<dbReference type="GO" id="GO:0005524">
    <property type="term" value="F:ATP binding"/>
    <property type="evidence" value="ECO:0007669"/>
    <property type="project" value="UniProtKB-KW"/>
</dbReference>
<dbReference type="Gene3D" id="1.10.730.10">
    <property type="entry name" value="Isoleucyl-tRNA Synthetase, Domain 1"/>
    <property type="match status" value="2"/>
</dbReference>
<dbReference type="PANTHER" id="PTHR43740:SF2">
    <property type="entry name" value="LEUCINE--TRNA LIGASE, MITOCHONDRIAL"/>
    <property type="match status" value="1"/>
</dbReference>
<sequence>MGYQAKELLPKSLSGLRKVKKKVNYKLRDWLFAWQRYWGVPIPVILLDETGETIPLPNNKQPVTLPELDDFTPTGSGESPLAKAVYYLRFMDPKNSNELVDKKKQNYWSPVDVYVSGAEHAVLHLLYSRFWHKVLCQLRSPSSALLTWGLFLVKFNTLHSKTSMEIFSADSDDTDSPNIRLIAWAYKMSKNRGNIINPDDVITEYGADSLHLYEMFMGPFSCIEEVHRFLARTWRLIVTEEIEGTHFNTGISATMEFINAAYKWDKVPRLVIEAFVLLLSPYAPHMAEELWSRLGHSDSLAYEHFPETRGSIQVEEACTEEDAVKLASLDEKLSKILDGKNIKKRIYVRGKILNIILEAQKVKVGHR</sequence>
<dbReference type="CDD" id="cd07958">
    <property type="entry name" value="Anticodon_Ia_Leu_BEm"/>
    <property type="match status" value="1"/>
</dbReference>
<accession>A0AAN8YYN2</accession>
<dbReference type="Pfam" id="PF08264">
    <property type="entry name" value="Anticodon_1"/>
    <property type="match status" value="1"/>
</dbReference>
<dbReference type="GO" id="GO:0005829">
    <property type="term" value="C:cytosol"/>
    <property type="evidence" value="ECO:0007669"/>
    <property type="project" value="TreeGrafter"/>
</dbReference>
<comment type="catalytic activity">
    <reaction evidence="8">
        <text>tRNA(Leu) + L-leucine + ATP = L-leucyl-tRNA(Leu) + AMP + diphosphate</text>
        <dbReference type="Rhea" id="RHEA:11688"/>
        <dbReference type="Rhea" id="RHEA-COMP:9613"/>
        <dbReference type="Rhea" id="RHEA-COMP:9622"/>
        <dbReference type="ChEBI" id="CHEBI:30616"/>
        <dbReference type="ChEBI" id="CHEBI:33019"/>
        <dbReference type="ChEBI" id="CHEBI:57427"/>
        <dbReference type="ChEBI" id="CHEBI:78442"/>
        <dbReference type="ChEBI" id="CHEBI:78494"/>
        <dbReference type="ChEBI" id="CHEBI:456215"/>
        <dbReference type="EC" id="6.1.1.4"/>
    </reaction>
</comment>
<keyword evidence="5" id="KW-0067">ATP-binding</keyword>
<dbReference type="AlphaFoldDB" id="A0AAN8YYN2"/>
<dbReference type="EC" id="6.1.1.4" evidence="2"/>
<evidence type="ECO:0000313" key="10">
    <source>
        <dbReference type="EMBL" id="KAK6917777.1"/>
    </source>
</evidence>